<evidence type="ECO:0000313" key="4">
    <source>
        <dbReference type="Proteomes" id="UP000237105"/>
    </source>
</evidence>
<name>A0A2P5DPF2_PARAD</name>
<reference evidence="4" key="1">
    <citation type="submission" date="2016-06" db="EMBL/GenBank/DDBJ databases">
        <title>Parallel loss of symbiosis genes in relatives of nitrogen-fixing non-legume Parasponia.</title>
        <authorList>
            <person name="Van Velzen R."/>
            <person name="Holmer R."/>
            <person name="Bu F."/>
            <person name="Rutten L."/>
            <person name="Van Zeijl A."/>
            <person name="Liu W."/>
            <person name="Santuari L."/>
            <person name="Cao Q."/>
            <person name="Sharma T."/>
            <person name="Shen D."/>
            <person name="Roswanjaya Y."/>
            <person name="Wardhani T."/>
            <person name="Kalhor M.S."/>
            <person name="Jansen J."/>
            <person name="Van den Hoogen J."/>
            <person name="Gungor B."/>
            <person name="Hartog M."/>
            <person name="Hontelez J."/>
            <person name="Verver J."/>
            <person name="Yang W.-C."/>
            <person name="Schijlen E."/>
            <person name="Repin R."/>
            <person name="Schilthuizen M."/>
            <person name="Schranz E."/>
            <person name="Heidstra R."/>
            <person name="Miyata K."/>
            <person name="Fedorova E."/>
            <person name="Kohlen W."/>
            <person name="Bisseling T."/>
            <person name="Smit S."/>
            <person name="Geurts R."/>
        </authorList>
    </citation>
    <scope>NUCLEOTIDE SEQUENCE [LARGE SCALE GENOMIC DNA]</scope>
    <source>
        <strain evidence="4">cv. WU1-14</strain>
    </source>
</reference>
<dbReference type="GO" id="GO:0047617">
    <property type="term" value="F:fatty acyl-CoA hydrolase activity"/>
    <property type="evidence" value="ECO:0007669"/>
    <property type="project" value="TreeGrafter"/>
</dbReference>
<evidence type="ECO:0000313" key="3">
    <source>
        <dbReference type="EMBL" id="PON75156.1"/>
    </source>
</evidence>
<comment type="caution">
    <text evidence="3">The sequence shown here is derived from an EMBL/GenBank/DDBJ whole genome shotgun (WGS) entry which is preliminary data.</text>
</comment>
<dbReference type="OrthoDB" id="331699at2759"/>
<proteinExistence type="inferred from homology"/>
<dbReference type="EMBL" id="JXTB01000025">
    <property type="protein sequence ID" value="PON75156.1"/>
    <property type="molecule type" value="Genomic_DNA"/>
</dbReference>
<keyword evidence="4" id="KW-1185">Reference proteome</keyword>
<gene>
    <name evidence="3" type="ORF">PanWU01x14_045080</name>
</gene>
<organism evidence="3 4">
    <name type="scientific">Parasponia andersonii</name>
    <name type="common">Sponia andersonii</name>
    <dbReference type="NCBI Taxonomy" id="3476"/>
    <lineage>
        <taxon>Eukaryota</taxon>
        <taxon>Viridiplantae</taxon>
        <taxon>Streptophyta</taxon>
        <taxon>Embryophyta</taxon>
        <taxon>Tracheophyta</taxon>
        <taxon>Spermatophyta</taxon>
        <taxon>Magnoliopsida</taxon>
        <taxon>eudicotyledons</taxon>
        <taxon>Gunneridae</taxon>
        <taxon>Pentapetalae</taxon>
        <taxon>rosids</taxon>
        <taxon>fabids</taxon>
        <taxon>Rosales</taxon>
        <taxon>Cannabaceae</taxon>
        <taxon>Parasponia</taxon>
    </lineage>
</organism>
<protein>
    <submittedName>
        <fullName evidence="3">HotDog domain containing protein</fullName>
    </submittedName>
</protein>
<accession>A0A2P5DPF2</accession>
<dbReference type="GO" id="GO:0006637">
    <property type="term" value="P:acyl-CoA metabolic process"/>
    <property type="evidence" value="ECO:0007669"/>
    <property type="project" value="TreeGrafter"/>
</dbReference>
<comment type="similarity">
    <text evidence="1">Belongs to the acyl coenzyme A hydrolase family.</text>
</comment>
<keyword evidence="2" id="KW-0378">Hydrolase</keyword>
<dbReference type="PANTHER" id="PTHR12655:SF0">
    <property type="entry name" value="ACYL-COENZYME A THIOESTERASE 9, MITOCHONDRIAL"/>
    <property type="match status" value="1"/>
</dbReference>
<dbReference type="AlphaFoldDB" id="A0A2P5DPF2"/>
<dbReference type="PANTHER" id="PTHR12655">
    <property type="entry name" value="ACYL-COA THIOESTERASE"/>
    <property type="match status" value="1"/>
</dbReference>
<sequence>MPCGKLVLTHIQKIGPPQSQLLTKTPSRSRTSILCNCSTDYSLREQYRDPWNEVRLGKLLQDRDTLAFTV</sequence>
<evidence type="ECO:0000256" key="1">
    <source>
        <dbReference type="ARBA" id="ARBA00010458"/>
    </source>
</evidence>
<dbReference type="STRING" id="3476.A0A2P5DPF2"/>
<dbReference type="Proteomes" id="UP000237105">
    <property type="component" value="Unassembled WGS sequence"/>
</dbReference>
<evidence type="ECO:0000256" key="2">
    <source>
        <dbReference type="ARBA" id="ARBA00022801"/>
    </source>
</evidence>